<comment type="caution">
    <text evidence="1">The sequence shown here is derived from an EMBL/GenBank/DDBJ whole genome shotgun (WGS) entry which is preliminary data.</text>
</comment>
<dbReference type="EMBL" id="JAULSV010000007">
    <property type="protein sequence ID" value="KAK0638783.1"/>
    <property type="molecule type" value="Genomic_DNA"/>
</dbReference>
<reference evidence="1" key="1">
    <citation type="submission" date="2023-06" db="EMBL/GenBank/DDBJ databases">
        <title>Genome-scale phylogeny and comparative genomics of the fungal order Sordariales.</title>
        <authorList>
            <consortium name="Lawrence Berkeley National Laboratory"/>
            <person name="Hensen N."/>
            <person name="Bonometti L."/>
            <person name="Westerberg I."/>
            <person name="Brannstrom I.O."/>
            <person name="Guillou S."/>
            <person name="Cros-Aarteil S."/>
            <person name="Calhoun S."/>
            <person name="Haridas S."/>
            <person name="Kuo A."/>
            <person name="Mondo S."/>
            <person name="Pangilinan J."/>
            <person name="Riley R."/>
            <person name="Labutti K."/>
            <person name="Andreopoulos B."/>
            <person name="Lipzen A."/>
            <person name="Chen C."/>
            <person name="Yanf M."/>
            <person name="Daum C."/>
            <person name="Ng V."/>
            <person name="Clum A."/>
            <person name="Steindorff A."/>
            <person name="Ohm R."/>
            <person name="Martin F."/>
            <person name="Silar P."/>
            <person name="Natvig D."/>
            <person name="Lalanne C."/>
            <person name="Gautier V."/>
            <person name="Ament-Velasquez S.L."/>
            <person name="Kruys A."/>
            <person name="Hutchinson M.I."/>
            <person name="Powell A.J."/>
            <person name="Barry K."/>
            <person name="Miller A.N."/>
            <person name="Grigoriev I.V."/>
            <person name="Debuchy R."/>
            <person name="Gladieux P."/>
            <person name="Thoren M.H."/>
            <person name="Johannesson H."/>
        </authorList>
    </citation>
    <scope>NUCLEOTIDE SEQUENCE</scope>
    <source>
        <strain evidence="1">SMH2532-1</strain>
    </source>
</reference>
<organism evidence="1 2">
    <name type="scientific">Cercophora newfieldiana</name>
    <dbReference type="NCBI Taxonomy" id="92897"/>
    <lineage>
        <taxon>Eukaryota</taxon>
        <taxon>Fungi</taxon>
        <taxon>Dikarya</taxon>
        <taxon>Ascomycota</taxon>
        <taxon>Pezizomycotina</taxon>
        <taxon>Sordariomycetes</taxon>
        <taxon>Sordariomycetidae</taxon>
        <taxon>Sordariales</taxon>
        <taxon>Lasiosphaeriaceae</taxon>
        <taxon>Cercophora</taxon>
    </lineage>
</organism>
<dbReference type="GO" id="GO:0031511">
    <property type="term" value="C:Mis6-Sim4 complex"/>
    <property type="evidence" value="ECO:0007669"/>
    <property type="project" value="InterPro"/>
</dbReference>
<protein>
    <submittedName>
        <fullName evidence="1">Kinetochore Sim4 complex subunit Fta4</fullName>
    </submittedName>
</protein>
<accession>A0AA40CIJ8</accession>
<proteinExistence type="predicted"/>
<dbReference type="PANTHER" id="PTHR42040:SF1">
    <property type="entry name" value="INNER KINETOCHORE SUBUNIT FTA4"/>
    <property type="match status" value="1"/>
</dbReference>
<evidence type="ECO:0000313" key="1">
    <source>
        <dbReference type="EMBL" id="KAK0638783.1"/>
    </source>
</evidence>
<sequence>MAPTPPTVICLKQDFLTSQTRLLSQPLTPSRAWRTANTAAADSLPEKAIDDALFKLNHQIAQHSRRVFAPQATRHVAEQIDQLYWDSAVAATGDDEDEGGVEEGVREGADLADAKTISSLPPTWESISASQAEANPLEARRYAELVTQLQELSSQRGDAAARVERLKRMKALLEPFEDVAAVQENLVTRNGEVESELQRTRMLLARVGGRIGQLKGKGVDGNGDGDEEMVDVEGDERRKVGELLERF</sequence>
<name>A0AA40CIJ8_9PEZI</name>
<dbReference type="InterPro" id="IPR025207">
    <property type="entry name" value="Sim4_Fta4"/>
</dbReference>
<dbReference type="PANTHER" id="PTHR42040">
    <property type="entry name" value="INNER KINETOCHORE SUBUNIT FTA4"/>
    <property type="match status" value="1"/>
</dbReference>
<keyword evidence="2" id="KW-1185">Reference proteome</keyword>
<dbReference type="Proteomes" id="UP001174936">
    <property type="component" value="Unassembled WGS sequence"/>
</dbReference>
<gene>
    <name evidence="1" type="ORF">B0T16DRAFT_337159</name>
</gene>
<dbReference type="Pfam" id="PF13093">
    <property type="entry name" value="FTA4"/>
    <property type="match status" value="1"/>
</dbReference>
<dbReference type="AlphaFoldDB" id="A0AA40CIJ8"/>
<evidence type="ECO:0000313" key="2">
    <source>
        <dbReference type="Proteomes" id="UP001174936"/>
    </source>
</evidence>